<sequence length="343" mass="36312">MRILGIETSCDETAVAIVSYEGGRFTVEDHLVASQVKTHAKYGGVIPEVAARMHVPVLPDLLSKVTGWKGGAIDAVAVTAGPGLATSLRVGIETAKALAVTWSVPLVPVDHMEGHVVSAMIGQHLSGDCWPALCLIVSGGHTEWVRVHAVCEYAIIGETRDDAVGEAYDKVAALLGLPYPGGPSVDKTAKRGSSSRFTLPRPMIDHDTLDVSFSGLKTAVRYLVDDTPEENRDETFVADVCAAFVDAVMDVLMAKTRRAIEQEAPTTVLLGGGVAASLVLRRRLTELVAGHQVTLWLPDMAYTTDNAAMIAAAGALRFEHGDVASDPFALDAVPSHVLGASWI</sequence>
<feature type="binding site" evidence="8">
    <location>
        <position position="305"/>
    </location>
    <ligand>
        <name>Fe cation</name>
        <dbReference type="ChEBI" id="CHEBI:24875"/>
    </ligand>
</feature>
<evidence type="ECO:0000256" key="6">
    <source>
        <dbReference type="ARBA" id="ARBA00023315"/>
    </source>
</evidence>
<comment type="similarity">
    <text evidence="8">Belongs to the KAE1 / TsaD family.</text>
</comment>
<evidence type="ECO:0000313" key="11">
    <source>
        <dbReference type="Proteomes" id="UP000177097"/>
    </source>
</evidence>
<dbReference type="PANTHER" id="PTHR11735">
    <property type="entry name" value="TRNA N6-ADENOSINE THREONYLCARBAMOYLTRANSFERASE"/>
    <property type="match status" value="1"/>
</dbReference>
<dbReference type="STRING" id="1802389.A3C17_00675"/>
<keyword evidence="6 8" id="KW-0012">Acyltransferase</keyword>
<dbReference type="InterPro" id="IPR000905">
    <property type="entry name" value="Gcp-like_dom"/>
</dbReference>
<evidence type="ECO:0000256" key="7">
    <source>
        <dbReference type="ARBA" id="ARBA00048117"/>
    </source>
</evidence>
<comment type="catalytic activity">
    <reaction evidence="7 8">
        <text>L-threonylcarbamoyladenylate + adenosine(37) in tRNA = N(6)-L-threonylcarbamoyladenosine(37) in tRNA + AMP + H(+)</text>
        <dbReference type="Rhea" id="RHEA:37059"/>
        <dbReference type="Rhea" id="RHEA-COMP:10162"/>
        <dbReference type="Rhea" id="RHEA-COMP:10163"/>
        <dbReference type="ChEBI" id="CHEBI:15378"/>
        <dbReference type="ChEBI" id="CHEBI:73682"/>
        <dbReference type="ChEBI" id="CHEBI:74411"/>
        <dbReference type="ChEBI" id="CHEBI:74418"/>
        <dbReference type="ChEBI" id="CHEBI:456215"/>
        <dbReference type="EC" id="2.3.1.234"/>
    </reaction>
</comment>
<proteinExistence type="inferred from homology"/>
<evidence type="ECO:0000256" key="4">
    <source>
        <dbReference type="ARBA" id="ARBA00022723"/>
    </source>
</evidence>
<dbReference type="EMBL" id="MGDX01000018">
    <property type="protein sequence ID" value="OGL71042.1"/>
    <property type="molecule type" value="Genomic_DNA"/>
</dbReference>
<dbReference type="Pfam" id="PF00814">
    <property type="entry name" value="TsaD"/>
    <property type="match status" value="1"/>
</dbReference>
<dbReference type="GO" id="GO:0061711">
    <property type="term" value="F:tRNA N(6)-L-threonylcarbamoyladenine synthase activity"/>
    <property type="evidence" value="ECO:0007669"/>
    <property type="project" value="UniProtKB-EC"/>
</dbReference>
<evidence type="ECO:0000256" key="1">
    <source>
        <dbReference type="ARBA" id="ARBA00022490"/>
    </source>
</evidence>
<comment type="function">
    <text evidence="8">Required for the formation of a threonylcarbamoyl group on adenosine at position 37 (t(6)A37) in tRNAs that read codons beginning with adenine. Is involved in the transfer of the threonylcarbamoyl moiety of threonylcarbamoyl-AMP (TC-AMP) to the N6 group of A37, together with TsaE and TsaB. TsaD likely plays a direct catalytic role in this reaction.</text>
</comment>
<dbReference type="GO" id="GO:0005506">
    <property type="term" value="F:iron ion binding"/>
    <property type="evidence" value="ECO:0007669"/>
    <property type="project" value="UniProtKB-UniRule"/>
</dbReference>
<evidence type="ECO:0000256" key="8">
    <source>
        <dbReference type="HAMAP-Rule" id="MF_01445"/>
    </source>
</evidence>
<accession>A0A1F7TYK6</accession>
<organism evidence="10 11">
    <name type="scientific">Candidatus Uhrbacteria bacterium RIFCSPHIGHO2_02_FULL_53_13</name>
    <dbReference type="NCBI Taxonomy" id="1802389"/>
    <lineage>
        <taxon>Bacteria</taxon>
        <taxon>Candidatus Uhriibacteriota</taxon>
    </lineage>
</organism>
<reference evidence="10 11" key="1">
    <citation type="journal article" date="2016" name="Nat. Commun.">
        <title>Thousands of microbial genomes shed light on interconnected biogeochemical processes in an aquifer system.</title>
        <authorList>
            <person name="Anantharaman K."/>
            <person name="Brown C.T."/>
            <person name="Hug L.A."/>
            <person name="Sharon I."/>
            <person name="Castelle C.J."/>
            <person name="Probst A.J."/>
            <person name="Thomas B.C."/>
            <person name="Singh A."/>
            <person name="Wilkins M.J."/>
            <person name="Karaoz U."/>
            <person name="Brodie E.L."/>
            <person name="Williams K.H."/>
            <person name="Hubbard S.S."/>
            <person name="Banfield J.F."/>
        </authorList>
    </citation>
    <scope>NUCLEOTIDE SEQUENCE [LARGE SCALE GENOMIC DNA]</scope>
</reference>
<gene>
    <name evidence="8" type="primary">tsaD</name>
    <name evidence="10" type="ORF">A3C17_00675</name>
</gene>
<keyword evidence="1 8" id="KW-0963">Cytoplasm</keyword>
<dbReference type="InterPro" id="IPR043129">
    <property type="entry name" value="ATPase_NBD"/>
</dbReference>
<evidence type="ECO:0000313" key="10">
    <source>
        <dbReference type="EMBL" id="OGL71042.1"/>
    </source>
</evidence>
<keyword evidence="5 8" id="KW-0408">Iron</keyword>
<dbReference type="GO" id="GO:0005737">
    <property type="term" value="C:cytoplasm"/>
    <property type="evidence" value="ECO:0007669"/>
    <property type="project" value="UniProtKB-SubCell"/>
</dbReference>
<feature type="binding site" evidence="8">
    <location>
        <position position="186"/>
    </location>
    <ligand>
        <name>substrate</name>
    </ligand>
</feature>
<dbReference type="GO" id="GO:0002949">
    <property type="term" value="P:tRNA threonylcarbamoyladenosine modification"/>
    <property type="evidence" value="ECO:0007669"/>
    <property type="project" value="UniProtKB-UniRule"/>
</dbReference>
<feature type="binding site" evidence="8">
    <location>
        <position position="111"/>
    </location>
    <ligand>
        <name>Fe cation</name>
        <dbReference type="ChEBI" id="CHEBI:24875"/>
    </ligand>
</feature>
<dbReference type="InterPro" id="IPR022450">
    <property type="entry name" value="TsaD"/>
</dbReference>
<feature type="domain" description="Gcp-like" evidence="9">
    <location>
        <begin position="29"/>
        <end position="311"/>
    </location>
</feature>
<dbReference type="PRINTS" id="PR00789">
    <property type="entry name" value="OSIALOPTASE"/>
</dbReference>
<keyword evidence="2 8" id="KW-0808">Transferase</keyword>
<evidence type="ECO:0000256" key="3">
    <source>
        <dbReference type="ARBA" id="ARBA00022694"/>
    </source>
</evidence>
<feature type="binding site" evidence="8">
    <location>
        <position position="182"/>
    </location>
    <ligand>
        <name>substrate</name>
    </ligand>
</feature>
<dbReference type="Proteomes" id="UP000177097">
    <property type="component" value="Unassembled WGS sequence"/>
</dbReference>
<comment type="subcellular location">
    <subcellularLocation>
        <location evidence="8">Cytoplasm</location>
    </subcellularLocation>
</comment>
<protein>
    <recommendedName>
        <fullName evidence="8">tRNA N6-adenosine threonylcarbamoyltransferase</fullName>
        <ecNumber evidence="8">2.3.1.234</ecNumber>
    </recommendedName>
    <alternativeName>
        <fullName evidence="8">N6-L-threonylcarbamoyladenine synthase</fullName>
        <shortName evidence="8">t(6)A synthase</shortName>
    </alternativeName>
    <alternativeName>
        <fullName evidence="8">t(6)A37 threonylcarbamoyladenosine biosynthesis protein TsaD</fullName>
    </alternativeName>
    <alternativeName>
        <fullName evidence="8">tRNA threonylcarbamoyladenosine biosynthesis protein TsaD</fullName>
    </alternativeName>
</protein>
<keyword evidence="4 8" id="KW-0479">Metal-binding</keyword>
<name>A0A1F7TYK6_9BACT</name>
<keyword evidence="3 8" id="KW-0819">tRNA processing</keyword>
<comment type="caution">
    <text evidence="10">The sequence shown here is derived from an EMBL/GenBank/DDBJ whole genome shotgun (WGS) entry which is preliminary data.</text>
</comment>
<evidence type="ECO:0000259" key="9">
    <source>
        <dbReference type="Pfam" id="PF00814"/>
    </source>
</evidence>
<dbReference type="EC" id="2.3.1.234" evidence="8"/>
<dbReference type="SUPFAM" id="SSF53067">
    <property type="entry name" value="Actin-like ATPase domain"/>
    <property type="match status" value="2"/>
</dbReference>
<feature type="binding site" evidence="8">
    <location>
        <position position="169"/>
    </location>
    <ligand>
        <name>substrate</name>
    </ligand>
</feature>
<comment type="caution">
    <text evidence="8">Lacks conserved residue(s) required for the propagation of feature annotation.</text>
</comment>
<dbReference type="InterPro" id="IPR017861">
    <property type="entry name" value="KAE1/TsaD"/>
</dbReference>
<dbReference type="FunFam" id="3.30.420.40:FF:000040">
    <property type="entry name" value="tRNA N6-adenosine threonylcarbamoyltransferase"/>
    <property type="match status" value="1"/>
</dbReference>
<feature type="binding site" evidence="8">
    <location>
        <position position="115"/>
    </location>
    <ligand>
        <name>Fe cation</name>
        <dbReference type="ChEBI" id="CHEBI:24875"/>
    </ligand>
</feature>
<evidence type="ECO:0000256" key="2">
    <source>
        <dbReference type="ARBA" id="ARBA00022679"/>
    </source>
</evidence>
<dbReference type="NCBIfam" id="TIGR00329">
    <property type="entry name" value="gcp_kae1"/>
    <property type="match status" value="1"/>
</dbReference>
<dbReference type="HAMAP" id="MF_01445">
    <property type="entry name" value="TsaD"/>
    <property type="match status" value="1"/>
</dbReference>
<dbReference type="AlphaFoldDB" id="A0A1F7TYK6"/>
<comment type="cofactor">
    <cofactor evidence="8">
        <name>Fe(2+)</name>
        <dbReference type="ChEBI" id="CHEBI:29033"/>
    </cofactor>
    <text evidence="8">Binds 1 Fe(2+) ion per subunit.</text>
</comment>
<feature type="binding site" evidence="8">
    <location>
        <begin position="136"/>
        <end position="140"/>
    </location>
    <ligand>
        <name>substrate</name>
    </ligand>
</feature>
<evidence type="ECO:0000256" key="5">
    <source>
        <dbReference type="ARBA" id="ARBA00023004"/>
    </source>
</evidence>
<dbReference type="Gene3D" id="3.30.420.40">
    <property type="match status" value="2"/>
</dbReference>
<dbReference type="NCBIfam" id="TIGR03723">
    <property type="entry name" value="T6A_TsaD_YgjD"/>
    <property type="match status" value="1"/>
</dbReference>
<dbReference type="PANTHER" id="PTHR11735:SF6">
    <property type="entry name" value="TRNA N6-ADENOSINE THREONYLCARBAMOYLTRANSFERASE, MITOCHONDRIAL"/>
    <property type="match status" value="1"/>
</dbReference>